<gene>
    <name evidence="2" type="ORF">MKW98_014274</name>
</gene>
<evidence type="ECO:0000313" key="2">
    <source>
        <dbReference type="EMBL" id="KAI3926627.1"/>
    </source>
</evidence>
<reference evidence="2" key="1">
    <citation type="submission" date="2022-04" db="EMBL/GenBank/DDBJ databases">
        <title>A functionally conserved STORR gene fusion in Papaver species that diverged 16.8 million years ago.</title>
        <authorList>
            <person name="Catania T."/>
        </authorList>
    </citation>
    <scope>NUCLEOTIDE SEQUENCE</scope>
    <source>
        <strain evidence="2">S-188037</strain>
    </source>
</reference>
<organism evidence="2 3">
    <name type="scientific">Papaver atlanticum</name>
    <dbReference type="NCBI Taxonomy" id="357466"/>
    <lineage>
        <taxon>Eukaryota</taxon>
        <taxon>Viridiplantae</taxon>
        <taxon>Streptophyta</taxon>
        <taxon>Embryophyta</taxon>
        <taxon>Tracheophyta</taxon>
        <taxon>Spermatophyta</taxon>
        <taxon>Magnoliopsida</taxon>
        <taxon>Ranunculales</taxon>
        <taxon>Papaveraceae</taxon>
        <taxon>Papaveroideae</taxon>
        <taxon>Papaver</taxon>
    </lineage>
</organism>
<name>A0AAD4SYC6_9MAGN</name>
<evidence type="ECO:0000313" key="3">
    <source>
        <dbReference type="Proteomes" id="UP001202328"/>
    </source>
</evidence>
<keyword evidence="3" id="KW-1185">Reference proteome</keyword>
<dbReference type="AlphaFoldDB" id="A0AAD4SYC6"/>
<feature type="compositionally biased region" description="Low complexity" evidence="1">
    <location>
        <begin position="35"/>
        <end position="59"/>
    </location>
</feature>
<dbReference type="EMBL" id="JAJJMB010007966">
    <property type="protein sequence ID" value="KAI3926627.1"/>
    <property type="molecule type" value="Genomic_DNA"/>
</dbReference>
<comment type="caution">
    <text evidence="2">The sequence shown here is derived from an EMBL/GenBank/DDBJ whole genome shotgun (WGS) entry which is preliminary data.</text>
</comment>
<protein>
    <submittedName>
        <fullName evidence="2">Uncharacterized protein</fullName>
    </submittedName>
</protein>
<sequence>MNLQNSHQKSFRCRLIFRRPSGAVISQRSSDNMARGPRSSSISHSHGRSPISSGGSRSHPSSEGEHSPSGGSDPWHEALCQTNSDSEPEISEESTIGDQRLQIDFNDIGQPIGPTKRTYATKLGKIIRNLIPPSYKS</sequence>
<evidence type="ECO:0000256" key="1">
    <source>
        <dbReference type="SAM" id="MobiDB-lite"/>
    </source>
</evidence>
<proteinExistence type="predicted"/>
<feature type="region of interest" description="Disordered" evidence="1">
    <location>
        <begin position="22"/>
        <end position="113"/>
    </location>
</feature>
<dbReference type="Proteomes" id="UP001202328">
    <property type="component" value="Unassembled WGS sequence"/>
</dbReference>
<accession>A0AAD4SYC6</accession>